<protein>
    <submittedName>
        <fullName evidence="3">FxDxF family PEP-CTERM protein</fullName>
    </submittedName>
</protein>
<proteinExistence type="predicted"/>
<feature type="domain" description="Ice-binding protein C-terminal" evidence="2">
    <location>
        <begin position="166"/>
        <end position="190"/>
    </location>
</feature>
<keyword evidence="4" id="KW-1185">Reference proteome</keyword>
<accession>A0ABT2BT42</accession>
<feature type="signal peptide" evidence="1">
    <location>
        <begin position="1"/>
        <end position="24"/>
    </location>
</feature>
<evidence type="ECO:0000313" key="3">
    <source>
        <dbReference type="EMBL" id="MCS0628284.1"/>
    </source>
</evidence>
<organism evidence="3 4">
    <name type="scientific">Telluria mixta</name>
    <dbReference type="NCBI Taxonomy" id="34071"/>
    <lineage>
        <taxon>Bacteria</taxon>
        <taxon>Pseudomonadati</taxon>
        <taxon>Pseudomonadota</taxon>
        <taxon>Betaproteobacteria</taxon>
        <taxon>Burkholderiales</taxon>
        <taxon>Oxalobacteraceae</taxon>
        <taxon>Telluria group</taxon>
        <taxon>Telluria</taxon>
    </lineage>
</organism>
<reference evidence="3" key="1">
    <citation type="submission" date="2022-08" db="EMBL/GenBank/DDBJ databases">
        <title>Reclassification of Massilia species as members of the genera Telluria, Duganella, Pseudoduganella, Mokoshia gen. nov. and Zemynaea gen. nov. using orthogonal and non-orthogonal genome-based approaches.</title>
        <authorList>
            <person name="Bowman J.P."/>
        </authorList>
    </citation>
    <scope>NUCLEOTIDE SEQUENCE</scope>
    <source>
        <strain evidence="3">LMG 11547</strain>
    </source>
</reference>
<dbReference type="InterPro" id="IPR013424">
    <property type="entry name" value="Ice-binding_C"/>
</dbReference>
<evidence type="ECO:0000256" key="1">
    <source>
        <dbReference type="SAM" id="SignalP"/>
    </source>
</evidence>
<feature type="chain" id="PRO_5045052492" evidence="1">
    <location>
        <begin position="25"/>
        <end position="192"/>
    </location>
</feature>
<dbReference type="Pfam" id="PF07589">
    <property type="entry name" value="PEP-CTERM"/>
    <property type="match status" value="1"/>
</dbReference>
<comment type="caution">
    <text evidence="3">The sequence shown here is derived from an EMBL/GenBank/DDBJ whole genome shotgun (WGS) entry which is preliminary data.</text>
</comment>
<name>A0ABT2BT42_9BURK</name>
<evidence type="ECO:0000313" key="4">
    <source>
        <dbReference type="Proteomes" id="UP001165263"/>
    </source>
</evidence>
<dbReference type="Proteomes" id="UP001165263">
    <property type="component" value="Unassembled WGS sequence"/>
</dbReference>
<keyword evidence="1" id="KW-0732">Signal</keyword>
<dbReference type="NCBIfam" id="NF038126">
    <property type="entry name" value="PEP_CTERM_FxDxF"/>
    <property type="match status" value="1"/>
</dbReference>
<sequence>MTSRIRTTLLAALLGAGALASAQAGTIEFQGVDFTSSWSGNVLTLEVDAAAPTGSWAGATSLGALQLKDLGSFDSVSLTAAPGGAANWTLSSKELNANGCTGGSHAGSSLCYSGARLALTDDMVFQFTFSGDNVDPTSPQLKLTMFGADGNKKVGSLMGEHLVVSAVPEPQTYALMLGGLGLLGVMARRKRA</sequence>
<dbReference type="NCBIfam" id="TIGR02595">
    <property type="entry name" value="PEP_CTERM"/>
    <property type="match status" value="1"/>
</dbReference>
<dbReference type="RefSeq" id="WP_259447525.1">
    <property type="nucleotide sequence ID" value="NZ_CP119520.1"/>
</dbReference>
<dbReference type="EMBL" id="JANUHC010000001">
    <property type="protein sequence ID" value="MCS0628284.1"/>
    <property type="molecule type" value="Genomic_DNA"/>
</dbReference>
<gene>
    <name evidence="3" type="ORF">NX786_02895</name>
</gene>
<evidence type="ECO:0000259" key="2">
    <source>
        <dbReference type="Pfam" id="PF07589"/>
    </source>
</evidence>